<dbReference type="GO" id="GO:0005743">
    <property type="term" value="C:mitochondrial inner membrane"/>
    <property type="evidence" value="ECO:0007669"/>
    <property type="project" value="UniProtKB-SubCell"/>
</dbReference>
<sequence length="368" mass="41364">MLSGGTNMAAAVRAAAALLRDRMVHGGSRTCQPWRCQSMGATAAATTETAQRARSPKLQVQPGKRKPKTGILMLNMGGPETLGDVHDFLLRLFLDRDLMTLPIQNKLAPIIAKRRTPKIQEQYRRIGGGSPIKMWTSKQGEGMVKLLDELSPHTAPHKYYIGFRYVHPLTEEAIEEMERDGIERAIAFTQYPQYSCSTTGSSLNAIYRYYNQVGKKPGMKWSTIDRWPTHPLLIQCFADHIVKELDRFPLEKRNEVVILFSAHSLPMSVVNRGDPYPQEVGATVQRVMDKLGYSNPYRLVWQSKCGVENIRRAESLNGNPLFSKALADLVLSHIQSNELCSKQLTLSCPLCVNPVCRETKSFFTSQQL</sequence>
<keyword evidence="10" id="KW-0472">Membrane</keyword>
<dbReference type="Proteomes" id="UP000261680">
    <property type="component" value="Unplaced"/>
</dbReference>
<dbReference type="CDD" id="cd03411">
    <property type="entry name" value="Ferrochelatase_N"/>
    <property type="match status" value="1"/>
</dbReference>
<comment type="pathway">
    <text evidence="2 14">Porphyrin-containing compound metabolism; protoheme biosynthesis; protoheme from protoporphyrin-IX: step 1/1.</text>
</comment>
<keyword evidence="8" id="KW-0496">Mitochondrion</keyword>
<dbReference type="GO" id="GO:0046501">
    <property type="term" value="P:protoporphyrinogen IX metabolic process"/>
    <property type="evidence" value="ECO:0007669"/>
    <property type="project" value="UniProtKB-ARBA"/>
</dbReference>
<keyword evidence="4" id="KW-0411">Iron-sulfur</keyword>
<gene>
    <name evidence="17" type="primary">FECH</name>
</gene>
<feature type="region of interest" description="Disordered" evidence="15">
    <location>
        <begin position="46"/>
        <end position="66"/>
    </location>
</feature>
<evidence type="ECO:0000256" key="1">
    <source>
        <dbReference type="ARBA" id="ARBA00004443"/>
    </source>
</evidence>
<evidence type="ECO:0000256" key="13">
    <source>
        <dbReference type="ARBA" id="ARBA00049915"/>
    </source>
</evidence>
<keyword evidence="9 14" id="KW-0350">Heme biosynthesis</keyword>
<dbReference type="RefSeq" id="XP_040488413.1">
    <property type="nucleotide sequence ID" value="XM_040632479.1"/>
</dbReference>
<evidence type="ECO:0000256" key="12">
    <source>
        <dbReference type="ARBA" id="ARBA00023244"/>
    </source>
</evidence>
<keyword evidence="5 14" id="KW-0999">Mitochondrion inner membrane</keyword>
<comment type="subcellular location">
    <subcellularLocation>
        <location evidence="1">Mitochondrion inner membrane</location>
        <topology evidence="1">Peripheral membrane protein</topology>
        <orientation evidence="1">Matrix side</orientation>
    </subcellularLocation>
</comment>
<keyword evidence="4" id="KW-0479">Metal-binding</keyword>
<dbReference type="Pfam" id="PF00762">
    <property type="entry name" value="Ferrochelatase"/>
    <property type="match status" value="1"/>
</dbReference>
<dbReference type="UniPathway" id="UPA00252">
    <property type="reaction ID" value="UER00325"/>
</dbReference>
<evidence type="ECO:0000313" key="16">
    <source>
        <dbReference type="Proteomes" id="UP000261680"/>
    </source>
</evidence>
<dbReference type="InterPro" id="IPR033659">
    <property type="entry name" value="Ferrochelatase_N"/>
</dbReference>
<dbReference type="PROSITE" id="PS00534">
    <property type="entry name" value="FERROCHELATASE"/>
    <property type="match status" value="1"/>
</dbReference>
<evidence type="ECO:0000313" key="17">
    <source>
        <dbReference type="RefSeq" id="XP_040488413.1"/>
    </source>
</evidence>
<name>A0A8M1FYG1_URSMA</name>
<dbReference type="EC" id="4.98.1.1" evidence="14"/>
<dbReference type="FunFam" id="3.40.50.1400:FF:000003">
    <property type="entry name" value="Ferrochelatase"/>
    <property type="match status" value="1"/>
</dbReference>
<keyword evidence="6" id="KW-0809">Transit peptide</keyword>
<keyword evidence="16" id="KW-1185">Reference proteome</keyword>
<evidence type="ECO:0000256" key="3">
    <source>
        <dbReference type="ARBA" id="ARBA00007718"/>
    </source>
</evidence>
<keyword evidence="11 14" id="KW-0456">Lyase</keyword>
<dbReference type="AlphaFoldDB" id="A0A8M1FYG1"/>
<evidence type="ECO:0000256" key="15">
    <source>
        <dbReference type="SAM" id="MobiDB-lite"/>
    </source>
</evidence>
<dbReference type="PANTHER" id="PTHR11108:SF1">
    <property type="entry name" value="FERROCHELATASE, MITOCHONDRIAL"/>
    <property type="match status" value="1"/>
</dbReference>
<dbReference type="GO" id="GO:0004325">
    <property type="term" value="F:ferrochelatase activity"/>
    <property type="evidence" value="ECO:0007669"/>
    <property type="project" value="UniProtKB-UniRule"/>
</dbReference>
<reference evidence="17" key="1">
    <citation type="submission" date="2025-08" db="UniProtKB">
        <authorList>
            <consortium name="RefSeq"/>
        </authorList>
    </citation>
    <scope>IDENTIFICATION</scope>
    <source>
        <tissue evidence="17">Whole blood</tissue>
    </source>
</reference>
<dbReference type="InterPro" id="IPR019772">
    <property type="entry name" value="Ferrochelatase_AS"/>
</dbReference>
<evidence type="ECO:0000256" key="14">
    <source>
        <dbReference type="RuleBase" id="RU000607"/>
    </source>
</evidence>
<proteinExistence type="inferred from homology"/>
<comment type="catalytic activity">
    <reaction evidence="13">
        <text>heme b + 2 H(+) = protoporphyrin IX + Fe(2+)</text>
        <dbReference type="Rhea" id="RHEA:22584"/>
        <dbReference type="ChEBI" id="CHEBI:15378"/>
        <dbReference type="ChEBI" id="CHEBI:29033"/>
        <dbReference type="ChEBI" id="CHEBI:57306"/>
        <dbReference type="ChEBI" id="CHEBI:60344"/>
        <dbReference type="EC" id="4.98.1.1"/>
    </reaction>
    <physiologicalReaction direction="right-to-left" evidence="13">
        <dbReference type="Rhea" id="RHEA:22586"/>
    </physiologicalReaction>
</comment>
<dbReference type="GO" id="GO:0006785">
    <property type="term" value="P:heme B biosynthetic process"/>
    <property type="evidence" value="ECO:0007669"/>
    <property type="project" value="UniProtKB-ARBA"/>
</dbReference>
<comment type="similarity">
    <text evidence="3 14">Belongs to the ferrochelatase family.</text>
</comment>
<protein>
    <recommendedName>
        <fullName evidence="14">Ferrochelatase</fullName>
        <ecNumber evidence="14">4.98.1.1</ecNumber>
    </recommendedName>
</protein>
<dbReference type="Gene3D" id="3.40.50.1400">
    <property type="match status" value="2"/>
</dbReference>
<dbReference type="InterPro" id="IPR001015">
    <property type="entry name" value="Ferrochelatase"/>
</dbReference>
<evidence type="ECO:0000256" key="5">
    <source>
        <dbReference type="ARBA" id="ARBA00022792"/>
    </source>
</evidence>
<evidence type="ECO:0000256" key="9">
    <source>
        <dbReference type="ARBA" id="ARBA00023133"/>
    </source>
</evidence>
<comment type="function">
    <text evidence="14">Catalyzes the ferrous insertion into protoporphyrin IX.</text>
</comment>
<keyword evidence="12 14" id="KW-0627">Porphyrin biosynthesis</keyword>
<dbReference type="SUPFAM" id="SSF53800">
    <property type="entry name" value="Chelatase"/>
    <property type="match status" value="1"/>
</dbReference>
<dbReference type="PANTHER" id="PTHR11108">
    <property type="entry name" value="FERROCHELATASE"/>
    <property type="match status" value="1"/>
</dbReference>
<evidence type="ECO:0000256" key="11">
    <source>
        <dbReference type="ARBA" id="ARBA00023239"/>
    </source>
</evidence>
<dbReference type="GO" id="GO:0051537">
    <property type="term" value="F:2 iron, 2 sulfur cluster binding"/>
    <property type="evidence" value="ECO:0007669"/>
    <property type="project" value="UniProtKB-KW"/>
</dbReference>
<dbReference type="InterPro" id="IPR033644">
    <property type="entry name" value="Ferrochelatase_C"/>
</dbReference>
<evidence type="ECO:0000256" key="4">
    <source>
        <dbReference type="ARBA" id="ARBA00022714"/>
    </source>
</evidence>
<dbReference type="CTD" id="2235"/>
<dbReference type="GeneID" id="103676098"/>
<evidence type="ECO:0000256" key="8">
    <source>
        <dbReference type="ARBA" id="ARBA00023128"/>
    </source>
</evidence>
<accession>A0A8M1FYG1</accession>
<dbReference type="CDD" id="cd00419">
    <property type="entry name" value="Ferrochelatase_C"/>
    <property type="match status" value="1"/>
</dbReference>
<dbReference type="NCBIfam" id="TIGR00109">
    <property type="entry name" value="hemH"/>
    <property type="match status" value="1"/>
</dbReference>
<evidence type="ECO:0000256" key="2">
    <source>
        <dbReference type="ARBA" id="ARBA00004943"/>
    </source>
</evidence>
<dbReference type="GO" id="GO:0005506">
    <property type="term" value="F:iron ion binding"/>
    <property type="evidence" value="ECO:0007669"/>
    <property type="project" value="UniProtKB-ARBA"/>
</dbReference>
<keyword evidence="4" id="KW-0001">2Fe-2S</keyword>
<evidence type="ECO:0000256" key="6">
    <source>
        <dbReference type="ARBA" id="ARBA00022946"/>
    </source>
</evidence>
<evidence type="ECO:0000256" key="7">
    <source>
        <dbReference type="ARBA" id="ARBA00023004"/>
    </source>
</evidence>
<organism evidence="16 17">
    <name type="scientific">Ursus maritimus</name>
    <name type="common">Polar bear</name>
    <name type="synonym">Thalarctos maritimus</name>
    <dbReference type="NCBI Taxonomy" id="29073"/>
    <lineage>
        <taxon>Eukaryota</taxon>
        <taxon>Metazoa</taxon>
        <taxon>Chordata</taxon>
        <taxon>Craniata</taxon>
        <taxon>Vertebrata</taxon>
        <taxon>Euteleostomi</taxon>
        <taxon>Mammalia</taxon>
        <taxon>Eutheria</taxon>
        <taxon>Laurasiatheria</taxon>
        <taxon>Carnivora</taxon>
        <taxon>Caniformia</taxon>
        <taxon>Ursidae</taxon>
        <taxon>Ursus</taxon>
    </lineage>
</organism>
<keyword evidence="7 14" id="KW-0408">Iron</keyword>
<evidence type="ECO:0000256" key="10">
    <source>
        <dbReference type="ARBA" id="ARBA00023136"/>
    </source>
</evidence>